<comment type="function">
    <text evidence="7">Binds and deliver cytosolic copper to the copper ATPase proteins. May be important in cellular antioxidant defense.</text>
</comment>
<dbReference type="FunFam" id="3.30.70.100:FF:000008">
    <property type="entry name" value="Copper transport protein ATOX1"/>
    <property type="match status" value="1"/>
</dbReference>
<keyword evidence="1" id="KW-0813">Transport</keyword>
<dbReference type="InterPro" id="IPR036163">
    <property type="entry name" value="HMA_dom_sf"/>
</dbReference>
<keyword evidence="6" id="KW-0143">Chaperone</keyword>
<keyword evidence="3" id="KW-0187">Copper transport</keyword>
<dbReference type="CDD" id="cd00371">
    <property type="entry name" value="HMA"/>
    <property type="match status" value="1"/>
</dbReference>
<dbReference type="GO" id="GO:0046872">
    <property type="term" value="F:metal ion binding"/>
    <property type="evidence" value="ECO:0007669"/>
    <property type="project" value="UniProtKB-KW"/>
</dbReference>
<evidence type="ECO:0000313" key="13">
    <source>
        <dbReference type="Proteomes" id="UP000887540"/>
    </source>
</evidence>
<dbReference type="GO" id="GO:0005829">
    <property type="term" value="C:cytosol"/>
    <property type="evidence" value="ECO:0007669"/>
    <property type="project" value="TreeGrafter"/>
</dbReference>
<dbReference type="SUPFAM" id="SSF55008">
    <property type="entry name" value="HMA, heavy metal-associated domain"/>
    <property type="match status" value="1"/>
</dbReference>
<evidence type="ECO:0000259" key="12">
    <source>
        <dbReference type="PROSITE" id="PS50846"/>
    </source>
</evidence>
<dbReference type="InterPro" id="IPR006121">
    <property type="entry name" value="HMA_dom"/>
</dbReference>
<dbReference type="PROSITE" id="PS50846">
    <property type="entry name" value="HMA_2"/>
    <property type="match status" value="1"/>
</dbReference>
<comment type="subunit">
    <text evidence="11">Homodimer. Interacts with ATP7B. Interacts with ATP7A. Interacts (via dimer form) with SLC31A1 (via C-terminal domain); this interaction improves ATOX1 stability and controls intracellular Cu(I) levels.</text>
</comment>
<evidence type="ECO:0000256" key="3">
    <source>
        <dbReference type="ARBA" id="ARBA00022796"/>
    </source>
</evidence>
<dbReference type="InterPro" id="IPR051881">
    <property type="entry name" value="Copper_transport_ATOX1-like"/>
</dbReference>
<keyword evidence="13" id="KW-1185">Reference proteome</keyword>
<reference evidence="14" key="1">
    <citation type="submission" date="2022-11" db="UniProtKB">
        <authorList>
            <consortium name="WormBaseParasite"/>
        </authorList>
    </citation>
    <scope>IDENTIFICATION</scope>
</reference>
<organism evidence="13 14">
    <name type="scientific">Acrobeloides nanus</name>
    <dbReference type="NCBI Taxonomy" id="290746"/>
    <lineage>
        <taxon>Eukaryota</taxon>
        <taxon>Metazoa</taxon>
        <taxon>Ecdysozoa</taxon>
        <taxon>Nematoda</taxon>
        <taxon>Chromadorea</taxon>
        <taxon>Rhabditida</taxon>
        <taxon>Tylenchina</taxon>
        <taxon>Cephalobomorpha</taxon>
        <taxon>Cephaloboidea</taxon>
        <taxon>Cephalobidae</taxon>
        <taxon>Acrobeloides</taxon>
    </lineage>
</organism>
<dbReference type="PANTHER" id="PTHR46365:SF1">
    <property type="entry name" value="COPPER TRANSPORT PROTEIN ATOX1"/>
    <property type="match status" value="1"/>
</dbReference>
<dbReference type="AlphaFoldDB" id="A0A914DLQ1"/>
<evidence type="ECO:0000256" key="1">
    <source>
        <dbReference type="ARBA" id="ARBA00022448"/>
    </source>
</evidence>
<evidence type="ECO:0000256" key="9">
    <source>
        <dbReference type="ARBA" id="ARBA00040962"/>
    </source>
</evidence>
<dbReference type="WBParaSite" id="ACRNAN_scaffold2842.g20073.t1">
    <property type="protein sequence ID" value="ACRNAN_scaffold2842.g20073.t1"/>
    <property type="gene ID" value="ACRNAN_scaffold2842.g20073"/>
</dbReference>
<feature type="domain" description="HMA" evidence="12">
    <location>
        <begin position="2"/>
        <end position="66"/>
    </location>
</feature>
<dbReference type="Proteomes" id="UP000887540">
    <property type="component" value="Unplaced"/>
</dbReference>
<evidence type="ECO:0000256" key="4">
    <source>
        <dbReference type="ARBA" id="ARBA00023008"/>
    </source>
</evidence>
<evidence type="ECO:0000256" key="10">
    <source>
        <dbReference type="ARBA" id="ARBA00043201"/>
    </source>
</evidence>
<dbReference type="Gene3D" id="3.30.70.100">
    <property type="match status" value="1"/>
</dbReference>
<keyword evidence="2" id="KW-0479">Metal-binding</keyword>
<protein>
    <recommendedName>
        <fullName evidence="9">Copper transport protein ATOX1</fullName>
    </recommendedName>
    <alternativeName>
        <fullName evidence="10">Metal transport protein ATX1</fullName>
    </alternativeName>
</protein>
<dbReference type="PANTHER" id="PTHR46365">
    <property type="entry name" value="COPPER TRANSPORT PROTEIN ATOX1"/>
    <property type="match status" value="1"/>
</dbReference>
<name>A0A914DLQ1_9BILA</name>
<comment type="similarity">
    <text evidence="8">Belongs to the ATX1 family.</text>
</comment>
<keyword evidence="4" id="KW-0186">Copper</keyword>
<evidence type="ECO:0000256" key="11">
    <source>
        <dbReference type="ARBA" id="ARBA00046351"/>
    </source>
</evidence>
<evidence type="ECO:0000256" key="2">
    <source>
        <dbReference type="ARBA" id="ARBA00022723"/>
    </source>
</evidence>
<dbReference type="GO" id="GO:0016531">
    <property type="term" value="F:copper chaperone activity"/>
    <property type="evidence" value="ECO:0007669"/>
    <property type="project" value="TreeGrafter"/>
</dbReference>
<evidence type="ECO:0000256" key="8">
    <source>
        <dbReference type="ARBA" id="ARBA00038171"/>
    </source>
</evidence>
<evidence type="ECO:0000256" key="5">
    <source>
        <dbReference type="ARBA" id="ARBA00023065"/>
    </source>
</evidence>
<proteinExistence type="inferred from homology"/>
<dbReference type="GO" id="GO:0006825">
    <property type="term" value="P:copper ion transport"/>
    <property type="evidence" value="ECO:0007669"/>
    <property type="project" value="UniProtKB-KW"/>
</dbReference>
<accession>A0A914DLQ1</accession>
<evidence type="ECO:0000256" key="7">
    <source>
        <dbReference type="ARBA" id="ARBA00037651"/>
    </source>
</evidence>
<evidence type="ECO:0000256" key="6">
    <source>
        <dbReference type="ARBA" id="ARBA00023186"/>
    </source>
</evidence>
<evidence type="ECO:0000313" key="14">
    <source>
        <dbReference type="WBParaSite" id="ACRNAN_scaffold2842.g20073.t1"/>
    </source>
</evidence>
<dbReference type="Pfam" id="PF00403">
    <property type="entry name" value="HMA"/>
    <property type="match status" value="1"/>
</dbReference>
<sequence>MTNTYTYHVEMTCGGCSNAVQKVLGKLGDKVTNVDINLQNKTVAVTTDLSSQEILEALQKTGKAVNQLS</sequence>
<keyword evidence="5" id="KW-0406">Ion transport</keyword>